<dbReference type="InterPro" id="IPR025101">
    <property type="entry name" value="DUF4012"/>
</dbReference>
<protein>
    <submittedName>
        <fullName evidence="1">DUF4012 domain-containing protein</fullName>
    </submittedName>
</protein>
<dbReference type="Proteomes" id="UP001172728">
    <property type="component" value="Unassembled WGS sequence"/>
</dbReference>
<dbReference type="RefSeq" id="WP_301132110.1">
    <property type="nucleotide sequence ID" value="NZ_JAUHPW010000004.1"/>
</dbReference>
<evidence type="ECO:0000313" key="2">
    <source>
        <dbReference type="Proteomes" id="UP001172728"/>
    </source>
</evidence>
<reference evidence="1" key="1">
    <citation type="submission" date="2023-06" db="EMBL/GenBank/DDBJ databases">
        <title>Sysu t00192.</title>
        <authorList>
            <person name="Gao L."/>
            <person name="Fang B.-Z."/>
            <person name="Li W.-J."/>
        </authorList>
    </citation>
    <scope>NUCLEOTIDE SEQUENCE</scope>
    <source>
        <strain evidence="1">SYSU T00192</strain>
    </source>
</reference>
<sequence>MAPQRHSSSRTPRRLWRWLGAVSVAAFVIAAAALAWDGYRLLRAKDELATHAAAAQSAIGERDATTLVAEAAALESAARTFAAATDGPQWWLAAHLPWVGDQAVPLQRAGAAVDEVAEGALSPLASLGDLSALEAPEFVDGRIDPYLLEPYRATLSDAAEVLADQVHNLETTDLEGTVSAVRDPFLDLADQLATVSELVNGAHVAAEVLPTMLGGEDVRTYLVMVQNNAEPRTTGGIPGAVLEVTVDDGVVSLERYATANSMIDRTEPVTLTEDELRIFGRRMAVYPQNVNFTPEYPRSAQLMSEFWAAEYGEVADGILSIDPVALGYMLVGAPATEVGPFSITGDNLAEIMLRDSYLEYPEPRDQDAFFVRASAELFGRLVGGQARAVSGIERAIDEARFMAWSADSAEQALLASTAVGGAFLEGGSALGVFVNDGSGAKIGYYVDVHTDVVDHLCTDGSLAGQTVTVTLAHTFAGDVDGLPDYVATGAANYPDGEFHANVRLFPATGMGVTSLERDGEPSGINPETLGGRSIASARVALLPGESTGLVFEVAANVSGLRELDLVVTPGPKPNVYSTRSDDLLDGC</sequence>
<evidence type="ECO:0000313" key="1">
    <source>
        <dbReference type="EMBL" id="MDN4475418.1"/>
    </source>
</evidence>
<name>A0ABT8G8G1_9MICO</name>
<proteinExistence type="predicted"/>
<organism evidence="1 2">
    <name type="scientific">Demequina litoralis</name>
    <dbReference type="NCBI Taxonomy" id="3051660"/>
    <lineage>
        <taxon>Bacteria</taxon>
        <taxon>Bacillati</taxon>
        <taxon>Actinomycetota</taxon>
        <taxon>Actinomycetes</taxon>
        <taxon>Micrococcales</taxon>
        <taxon>Demequinaceae</taxon>
        <taxon>Demequina</taxon>
    </lineage>
</organism>
<comment type="caution">
    <text evidence="1">The sequence shown here is derived from an EMBL/GenBank/DDBJ whole genome shotgun (WGS) entry which is preliminary data.</text>
</comment>
<dbReference type="EMBL" id="JAUHPW010000004">
    <property type="protein sequence ID" value="MDN4475418.1"/>
    <property type="molecule type" value="Genomic_DNA"/>
</dbReference>
<dbReference type="Pfam" id="PF13196">
    <property type="entry name" value="DUF4012"/>
    <property type="match status" value="1"/>
</dbReference>
<gene>
    <name evidence="1" type="ORF">QQX09_06050</name>
</gene>
<accession>A0ABT8G8G1</accession>
<keyword evidence="2" id="KW-1185">Reference proteome</keyword>